<evidence type="ECO:0000313" key="6">
    <source>
        <dbReference type="Proteomes" id="UP001195483"/>
    </source>
</evidence>
<dbReference type="InterPro" id="IPR011029">
    <property type="entry name" value="DEATH-like_dom_sf"/>
</dbReference>
<evidence type="ECO:0000256" key="2">
    <source>
        <dbReference type="ARBA" id="ARBA00023043"/>
    </source>
</evidence>
<reference evidence="5" key="1">
    <citation type="journal article" date="2021" name="Genome Biol. Evol.">
        <title>A High-Quality Reference Genome for a Parasitic Bivalve with Doubly Uniparental Inheritance (Bivalvia: Unionida).</title>
        <authorList>
            <person name="Smith C.H."/>
        </authorList>
    </citation>
    <scope>NUCLEOTIDE SEQUENCE</scope>
    <source>
        <strain evidence="5">CHS0354</strain>
    </source>
</reference>
<dbReference type="Gene3D" id="1.25.40.20">
    <property type="entry name" value="Ankyrin repeat-containing domain"/>
    <property type="match status" value="1"/>
</dbReference>
<feature type="domain" description="Death" evidence="4">
    <location>
        <begin position="682"/>
        <end position="751"/>
    </location>
</feature>
<keyword evidence="6" id="KW-1185">Reference proteome</keyword>
<feature type="repeat" description="ANK" evidence="3">
    <location>
        <begin position="71"/>
        <end position="103"/>
    </location>
</feature>
<dbReference type="PRINTS" id="PR01415">
    <property type="entry name" value="ANKYRIN"/>
</dbReference>
<gene>
    <name evidence="5" type="ORF">CHS0354_014307</name>
</gene>
<dbReference type="CDD" id="cd01670">
    <property type="entry name" value="Death"/>
    <property type="match status" value="1"/>
</dbReference>
<proteinExistence type="predicted"/>
<dbReference type="GO" id="GO:0085020">
    <property type="term" value="P:protein K6-linked ubiquitination"/>
    <property type="evidence" value="ECO:0007669"/>
    <property type="project" value="TreeGrafter"/>
</dbReference>
<sequence>MAITKERANQLFSFINTDASEKATALLEEEVDFSITNHGYNLIHLASRKGMKDVVEKLIRKGMSVNSSNENGNTAMHYAAREGHIEVVELLIKNGADANITNKDGNTAMQTAVKSQAMNVIDRLKALGLSVNHRNRKGETALHIAVMNNKQEAVEALLMNGANAAVKDNEGREPETYANDPDLADLIRMYSVWTKANQSGYILAEEIQISPKLVKIPLLMSRVGVAICKLDTKVDLPFLLYCRREKTEHSSIKLPLEKGDEIVSDIFRISVRNNFYNVKLQVKIPLYDKISHKEKLIIKFLDGATKQCEQTDEQGDNAYCPLELDMNPGSSVVLVVLSRAREEEFTVGTEGISIHSKIDEDFIIDIPPGAFEDDTKISMKVYETHESEHLVNEGTNISGRNTDKCGSANAVLLTDIFQVSIDGKQPKLNVKLQIPSHGVNDKNDDIVIVAADENNLVDENSIEIIPTKPKCQNGKIIFEVKHFSIHVAVSYSSMKSTAGCNDVFDRIAESRNRKRPCVFFCVIQRIDNNQHLAVVECTTTENGKKRRKFWGNKGYEEQNMAQSGTFMMEPSQEFQVSFSGNIKVFDDTGQRRLNFLPKRTSYQPYRIGLKEYGKTAVGVVNVLRIQRGEEDGKNPHEHVTSLPVELQIIVTPPKTIPEPNFMILKPESLGVLGMALTKTKGKQLGIQLGLDPKTISRIWLDNSSIGDANYKILEKWINIITDGRNNLSIITESTLINALKAIGMQSFADVLICVRDEGRILRKEDFND</sequence>
<dbReference type="InterPro" id="IPR000488">
    <property type="entry name" value="Death_dom"/>
</dbReference>
<dbReference type="Pfam" id="PF12796">
    <property type="entry name" value="Ank_2"/>
    <property type="match status" value="1"/>
</dbReference>
<evidence type="ECO:0000256" key="1">
    <source>
        <dbReference type="ARBA" id="ARBA00022737"/>
    </source>
</evidence>
<keyword evidence="1" id="KW-0677">Repeat</keyword>
<reference evidence="5" key="2">
    <citation type="journal article" date="2021" name="Genome Biol. Evol.">
        <title>Developing a high-quality reference genome for a parasitic bivalve with doubly uniparental inheritance (Bivalvia: Unionida).</title>
        <authorList>
            <person name="Smith C.H."/>
        </authorList>
    </citation>
    <scope>NUCLEOTIDE SEQUENCE</scope>
    <source>
        <strain evidence="5">CHS0354</strain>
        <tissue evidence="5">Mantle</tissue>
    </source>
</reference>
<dbReference type="EMBL" id="JAEAOA010000884">
    <property type="protein sequence ID" value="KAK3593769.1"/>
    <property type="molecule type" value="Genomic_DNA"/>
</dbReference>
<dbReference type="PANTHER" id="PTHR24171">
    <property type="entry name" value="ANKYRIN REPEAT DOMAIN-CONTAINING PROTEIN 39-RELATED"/>
    <property type="match status" value="1"/>
</dbReference>
<comment type="caution">
    <text evidence="5">The sequence shown here is derived from an EMBL/GenBank/DDBJ whole genome shotgun (WGS) entry which is preliminary data.</text>
</comment>
<dbReference type="InterPro" id="IPR036770">
    <property type="entry name" value="Ankyrin_rpt-contain_sf"/>
</dbReference>
<evidence type="ECO:0000313" key="5">
    <source>
        <dbReference type="EMBL" id="KAK3593769.1"/>
    </source>
</evidence>
<organism evidence="5 6">
    <name type="scientific">Potamilus streckersoni</name>
    <dbReference type="NCBI Taxonomy" id="2493646"/>
    <lineage>
        <taxon>Eukaryota</taxon>
        <taxon>Metazoa</taxon>
        <taxon>Spiralia</taxon>
        <taxon>Lophotrochozoa</taxon>
        <taxon>Mollusca</taxon>
        <taxon>Bivalvia</taxon>
        <taxon>Autobranchia</taxon>
        <taxon>Heteroconchia</taxon>
        <taxon>Palaeoheterodonta</taxon>
        <taxon>Unionida</taxon>
        <taxon>Unionoidea</taxon>
        <taxon>Unionidae</taxon>
        <taxon>Ambleminae</taxon>
        <taxon>Lampsilini</taxon>
        <taxon>Potamilus</taxon>
    </lineage>
</organism>
<dbReference type="PROSITE" id="PS50017">
    <property type="entry name" value="DEATH_DOMAIN"/>
    <property type="match status" value="1"/>
</dbReference>
<keyword evidence="2 3" id="KW-0040">ANK repeat</keyword>
<dbReference type="SMART" id="SM00248">
    <property type="entry name" value="ANK"/>
    <property type="match status" value="4"/>
</dbReference>
<dbReference type="GO" id="GO:0004842">
    <property type="term" value="F:ubiquitin-protein transferase activity"/>
    <property type="evidence" value="ECO:0007669"/>
    <property type="project" value="TreeGrafter"/>
</dbReference>
<dbReference type="PROSITE" id="PS50297">
    <property type="entry name" value="ANK_REP_REGION"/>
    <property type="match status" value="3"/>
</dbReference>
<dbReference type="GO" id="GO:0031436">
    <property type="term" value="C:BRCA1-BARD1 complex"/>
    <property type="evidence" value="ECO:0007669"/>
    <property type="project" value="TreeGrafter"/>
</dbReference>
<feature type="repeat" description="ANK" evidence="3">
    <location>
        <begin position="38"/>
        <end position="70"/>
    </location>
</feature>
<dbReference type="PROSITE" id="PS50088">
    <property type="entry name" value="ANK_REPEAT"/>
    <property type="match status" value="3"/>
</dbReference>
<accession>A0AAE0SKV5</accession>
<dbReference type="AlphaFoldDB" id="A0AAE0SKV5"/>
<evidence type="ECO:0000256" key="3">
    <source>
        <dbReference type="PROSITE-ProRule" id="PRU00023"/>
    </source>
</evidence>
<reference evidence="5" key="3">
    <citation type="submission" date="2023-05" db="EMBL/GenBank/DDBJ databases">
        <authorList>
            <person name="Smith C.H."/>
        </authorList>
    </citation>
    <scope>NUCLEOTIDE SEQUENCE</scope>
    <source>
        <strain evidence="5">CHS0354</strain>
        <tissue evidence="5">Mantle</tissue>
    </source>
</reference>
<dbReference type="Pfam" id="PF13857">
    <property type="entry name" value="Ank_5"/>
    <property type="match status" value="1"/>
</dbReference>
<dbReference type="Gene3D" id="2.60.220.30">
    <property type="match status" value="1"/>
</dbReference>
<dbReference type="SUPFAM" id="SSF47986">
    <property type="entry name" value="DEATH domain"/>
    <property type="match status" value="1"/>
</dbReference>
<name>A0AAE0SKV5_9BIVA</name>
<dbReference type="PANTHER" id="PTHR24171:SF8">
    <property type="entry name" value="BRCA1-ASSOCIATED RING DOMAIN PROTEIN 1"/>
    <property type="match status" value="1"/>
</dbReference>
<dbReference type="GO" id="GO:0070531">
    <property type="term" value="C:BRCA1-A complex"/>
    <property type="evidence" value="ECO:0007669"/>
    <property type="project" value="TreeGrafter"/>
</dbReference>
<dbReference type="InterPro" id="IPR002110">
    <property type="entry name" value="Ankyrin_rpt"/>
</dbReference>
<feature type="repeat" description="ANK" evidence="3">
    <location>
        <begin position="137"/>
        <end position="169"/>
    </location>
</feature>
<dbReference type="SUPFAM" id="SSF48403">
    <property type="entry name" value="Ankyrin repeat"/>
    <property type="match status" value="1"/>
</dbReference>
<protein>
    <recommendedName>
        <fullName evidence="4">Death domain-containing protein</fullName>
    </recommendedName>
</protein>
<dbReference type="Proteomes" id="UP001195483">
    <property type="component" value="Unassembled WGS sequence"/>
</dbReference>
<dbReference type="GO" id="GO:0007165">
    <property type="term" value="P:signal transduction"/>
    <property type="evidence" value="ECO:0007669"/>
    <property type="project" value="InterPro"/>
</dbReference>
<evidence type="ECO:0000259" key="4">
    <source>
        <dbReference type="PROSITE" id="PS50017"/>
    </source>
</evidence>
<dbReference type="Gene3D" id="1.10.533.10">
    <property type="entry name" value="Death Domain, Fas"/>
    <property type="match status" value="1"/>
</dbReference>